<evidence type="ECO:0000313" key="4">
    <source>
        <dbReference type="Proteomes" id="UP000267128"/>
    </source>
</evidence>
<reference evidence="3 4" key="1">
    <citation type="submission" date="2018-11" db="EMBL/GenBank/DDBJ databases">
        <authorList>
            <person name="Li F."/>
        </authorList>
    </citation>
    <scope>NUCLEOTIDE SEQUENCE [LARGE SCALE GENOMIC DNA]</scope>
    <source>
        <strain evidence="3 4">Gsoil 097</strain>
    </source>
</reference>
<protein>
    <submittedName>
        <fullName evidence="3">Alpha/beta hydrolase</fullName>
    </submittedName>
</protein>
<evidence type="ECO:0000259" key="2">
    <source>
        <dbReference type="Pfam" id="PF20434"/>
    </source>
</evidence>
<dbReference type="InterPro" id="IPR029058">
    <property type="entry name" value="AB_hydrolase_fold"/>
</dbReference>
<dbReference type="Gene3D" id="3.40.50.1820">
    <property type="entry name" value="alpha/beta hydrolase"/>
    <property type="match status" value="1"/>
</dbReference>
<feature type="domain" description="BD-FAE-like" evidence="2">
    <location>
        <begin position="27"/>
        <end position="206"/>
    </location>
</feature>
<organism evidence="3 4">
    <name type="scientific">Nocardioides marmoriginsengisoli</name>
    <dbReference type="NCBI Taxonomy" id="661483"/>
    <lineage>
        <taxon>Bacteria</taxon>
        <taxon>Bacillati</taxon>
        <taxon>Actinomycetota</taxon>
        <taxon>Actinomycetes</taxon>
        <taxon>Propionibacteriales</taxon>
        <taxon>Nocardioidaceae</taxon>
        <taxon>Nocardioides</taxon>
    </lineage>
</organism>
<comment type="caution">
    <text evidence="3">The sequence shown here is derived from an EMBL/GenBank/DDBJ whole genome shotgun (WGS) entry which is preliminary data.</text>
</comment>
<dbReference type="GO" id="GO:0016787">
    <property type="term" value="F:hydrolase activity"/>
    <property type="evidence" value="ECO:0007669"/>
    <property type="project" value="UniProtKB-KW"/>
</dbReference>
<accession>A0A3N0CG24</accession>
<keyword evidence="4" id="KW-1185">Reference proteome</keyword>
<dbReference type="InterPro" id="IPR050300">
    <property type="entry name" value="GDXG_lipolytic_enzyme"/>
</dbReference>
<sequence>MAQDPPHPDSFPDATVRYAEHDAGVVDLHLPSVPNGTLVVLVHGGFWKERYDRTHTRRQARSLAEAGYLVATPEYRRVGGGGGWPTTGTDLEEALAALPELADLVGVGWDRAVMTGHSAGGHLALWLLSRPLPFAFDVVVGIAPVCDLVLADELHLGSGAVAQLLDGAPITEADPMTLLADPPAAEVVLVHGVADDEVPIELSRGFAAVHPWARLTELRGVGHYEFLDPRSPAWVTVAQTLHPPSGP</sequence>
<proteinExistence type="predicted"/>
<dbReference type="OrthoDB" id="255603at2"/>
<dbReference type="Pfam" id="PF20434">
    <property type="entry name" value="BD-FAE"/>
    <property type="match status" value="1"/>
</dbReference>
<dbReference type="InterPro" id="IPR049492">
    <property type="entry name" value="BD-FAE-like_dom"/>
</dbReference>
<dbReference type="RefSeq" id="WP_123227467.1">
    <property type="nucleotide sequence ID" value="NZ_RJSE01000007.1"/>
</dbReference>
<dbReference type="AlphaFoldDB" id="A0A3N0CG24"/>
<dbReference type="EMBL" id="RJSE01000007">
    <property type="protein sequence ID" value="RNL62171.1"/>
    <property type="molecule type" value="Genomic_DNA"/>
</dbReference>
<dbReference type="PANTHER" id="PTHR48081">
    <property type="entry name" value="AB HYDROLASE SUPERFAMILY PROTEIN C4A8.06C"/>
    <property type="match status" value="1"/>
</dbReference>
<evidence type="ECO:0000256" key="1">
    <source>
        <dbReference type="ARBA" id="ARBA00022801"/>
    </source>
</evidence>
<gene>
    <name evidence="3" type="ORF">EFK50_10245</name>
</gene>
<evidence type="ECO:0000313" key="3">
    <source>
        <dbReference type="EMBL" id="RNL62171.1"/>
    </source>
</evidence>
<dbReference type="Proteomes" id="UP000267128">
    <property type="component" value="Unassembled WGS sequence"/>
</dbReference>
<name>A0A3N0CG24_9ACTN</name>
<keyword evidence="1 3" id="KW-0378">Hydrolase</keyword>
<dbReference type="SUPFAM" id="SSF53474">
    <property type="entry name" value="alpha/beta-Hydrolases"/>
    <property type="match status" value="1"/>
</dbReference>